<dbReference type="VEuPathDB" id="AmoebaDB:NF0061430"/>
<keyword evidence="1" id="KW-0479">Metal-binding</keyword>
<feature type="region of interest" description="Disordered" evidence="5">
    <location>
        <begin position="292"/>
        <end position="367"/>
    </location>
</feature>
<dbReference type="Proteomes" id="UP000444721">
    <property type="component" value="Unassembled WGS sequence"/>
</dbReference>
<protein>
    <recommendedName>
        <fullName evidence="6">RING-type domain-containing protein</fullName>
    </recommendedName>
</protein>
<evidence type="ECO:0000256" key="2">
    <source>
        <dbReference type="ARBA" id="ARBA00022771"/>
    </source>
</evidence>
<feature type="compositionally biased region" description="Basic residues" evidence="5">
    <location>
        <begin position="731"/>
        <end position="740"/>
    </location>
</feature>
<dbReference type="PROSITE" id="PS50089">
    <property type="entry name" value="ZF_RING_2"/>
    <property type="match status" value="1"/>
</dbReference>
<feature type="compositionally biased region" description="Basic and acidic residues" evidence="5">
    <location>
        <begin position="128"/>
        <end position="137"/>
    </location>
</feature>
<comment type="caution">
    <text evidence="7">The sequence shown here is derived from an EMBL/GenBank/DDBJ whole genome shotgun (WGS) entry which is preliminary data.</text>
</comment>
<dbReference type="Pfam" id="PF13639">
    <property type="entry name" value="zf-RING_2"/>
    <property type="match status" value="1"/>
</dbReference>
<feature type="compositionally biased region" description="Low complexity" evidence="5">
    <location>
        <begin position="500"/>
        <end position="522"/>
    </location>
</feature>
<dbReference type="InterPro" id="IPR052788">
    <property type="entry name" value="RING-type_E3_ligase_ATL"/>
</dbReference>
<proteinExistence type="predicted"/>
<keyword evidence="3" id="KW-0862">Zinc</keyword>
<feature type="compositionally biased region" description="Basic and acidic residues" evidence="5">
    <location>
        <begin position="358"/>
        <end position="367"/>
    </location>
</feature>
<evidence type="ECO:0000256" key="1">
    <source>
        <dbReference type="ARBA" id="ARBA00022723"/>
    </source>
</evidence>
<name>A0A6A5BTU4_NAEFO</name>
<dbReference type="SMART" id="SM00184">
    <property type="entry name" value="RING"/>
    <property type="match status" value="1"/>
</dbReference>
<feature type="compositionally biased region" description="Low complexity" evidence="5">
    <location>
        <begin position="171"/>
        <end position="189"/>
    </location>
</feature>
<dbReference type="VEuPathDB" id="AmoebaDB:FDP41_002677"/>
<dbReference type="CDD" id="cd16454">
    <property type="entry name" value="RING-H2_PA-TM-RING"/>
    <property type="match status" value="1"/>
</dbReference>
<evidence type="ECO:0000256" key="4">
    <source>
        <dbReference type="PROSITE-ProRule" id="PRU00175"/>
    </source>
</evidence>
<evidence type="ECO:0000313" key="8">
    <source>
        <dbReference type="Proteomes" id="UP000444721"/>
    </source>
</evidence>
<accession>A0A6A5BTU4</accession>
<feature type="compositionally biased region" description="Polar residues" evidence="5">
    <location>
        <begin position="112"/>
        <end position="121"/>
    </location>
</feature>
<organism evidence="7 8">
    <name type="scientific">Naegleria fowleri</name>
    <name type="common">Brain eating amoeba</name>
    <dbReference type="NCBI Taxonomy" id="5763"/>
    <lineage>
        <taxon>Eukaryota</taxon>
        <taxon>Discoba</taxon>
        <taxon>Heterolobosea</taxon>
        <taxon>Tetramitia</taxon>
        <taxon>Eutetramitia</taxon>
        <taxon>Vahlkampfiidae</taxon>
        <taxon>Naegleria</taxon>
    </lineage>
</organism>
<dbReference type="OrthoDB" id="272091at2759"/>
<evidence type="ECO:0000259" key="6">
    <source>
        <dbReference type="PROSITE" id="PS50089"/>
    </source>
</evidence>
<feature type="compositionally biased region" description="Polar residues" evidence="5">
    <location>
        <begin position="344"/>
        <end position="353"/>
    </location>
</feature>
<feature type="compositionally biased region" description="Basic and acidic residues" evidence="5">
    <location>
        <begin position="705"/>
        <end position="719"/>
    </location>
</feature>
<dbReference type="EMBL" id="VFQX01000030">
    <property type="protein sequence ID" value="KAF0978162.1"/>
    <property type="molecule type" value="Genomic_DNA"/>
</dbReference>
<dbReference type="AlphaFoldDB" id="A0A6A5BTU4"/>
<reference evidence="7 8" key="1">
    <citation type="journal article" date="2019" name="Sci. Rep.">
        <title>Nanopore sequencing improves the draft genome of the human pathogenic amoeba Naegleria fowleri.</title>
        <authorList>
            <person name="Liechti N."/>
            <person name="Schurch N."/>
            <person name="Bruggmann R."/>
            <person name="Wittwer M."/>
        </authorList>
    </citation>
    <scope>NUCLEOTIDE SEQUENCE [LARGE SCALE GENOMIC DNA]</scope>
    <source>
        <strain evidence="7 8">ATCC 30894</strain>
    </source>
</reference>
<feature type="region of interest" description="Disordered" evidence="5">
    <location>
        <begin position="414"/>
        <end position="433"/>
    </location>
</feature>
<feature type="region of interest" description="Disordered" evidence="5">
    <location>
        <begin position="1"/>
        <end position="189"/>
    </location>
</feature>
<gene>
    <name evidence="7" type="ORF">FDP41_002677</name>
</gene>
<feature type="compositionally biased region" description="Low complexity" evidence="5">
    <location>
        <begin position="37"/>
        <end position="65"/>
    </location>
</feature>
<keyword evidence="2 4" id="KW-0863">Zinc-finger</keyword>
<dbReference type="SUPFAM" id="SSF57850">
    <property type="entry name" value="RING/U-box"/>
    <property type="match status" value="1"/>
</dbReference>
<dbReference type="InterPro" id="IPR013083">
    <property type="entry name" value="Znf_RING/FYVE/PHD"/>
</dbReference>
<dbReference type="VEuPathDB" id="AmoebaDB:NfTy_057370"/>
<feature type="compositionally biased region" description="Low complexity" evidence="5">
    <location>
        <begin position="323"/>
        <end position="339"/>
    </location>
</feature>
<feature type="compositionally biased region" description="Polar residues" evidence="5">
    <location>
        <begin position="298"/>
        <end position="308"/>
    </location>
</feature>
<feature type="compositionally biased region" description="Acidic residues" evidence="5">
    <location>
        <begin position="145"/>
        <end position="168"/>
    </location>
</feature>
<feature type="domain" description="RING-type" evidence="6">
    <location>
        <begin position="652"/>
        <end position="695"/>
    </location>
</feature>
<feature type="region of interest" description="Disordered" evidence="5">
    <location>
        <begin position="705"/>
        <end position="740"/>
    </location>
</feature>
<dbReference type="InterPro" id="IPR001841">
    <property type="entry name" value="Znf_RING"/>
</dbReference>
<dbReference type="GeneID" id="68109895"/>
<feature type="compositionally biased region" description="Basic residues" evidence="5">
    <location>
        <begin position="66"/>
        <end position="75"/>
    </location>
</feature>
<dbReference type="PANTHER" id="PTHR45798:SF97">
    <property type="entry name" value="ALCOHOL-SENSITIVE RING FINGER PROTEIN 1"/>
    <property type="match status" value="1"/>
</dbReference>
<evidence type="ECO:0000256" key="5">
    <source>
        <dbReference type="SAM" id="MobiDB-lite"/>
    </source>
</evidence>
<evidence type="ECO:0000256" key="3">
    <source>
        <dbReference type="ARBA" id="ARBA00022833"/>
    </source>
</evidence>
<feature type="region of interest" description="Disordered" evidence="5">
    <location>
        <begin position="474"/>
        <end position="522"/>
    </location>
</feature>
<dbReference type="Gene3D" id="3.30.40.10">
    <property type="entry name" value="Zinc/RING finger domain, C3HC4 (zinc finger)"/>
    <property type="match status" value="1"/>
</dbReference>
<feature type="compositionally biased region" description="Low complexity" evidence="5">
    <location>
        <begin position="415"/>
        <end position="433"/>
    </location>
</feature>
<feature type="compositionally biased region" description="Polar residues" evidence="5">
    <location>
        <begin position="78"/>
        <end position="90"/>
    </location>
</feature>
<keyword evidence="8" id="KW-1185">Reference proteome</keyword>
<sequence>MNHHNNNHRQANVGRRMATRGGHNNTGRRFMAQYRTNNNNHNNNNNNNSIHRPSSAIPQQSPQQHPSHHHYHHRSYSTISMNRSHSSSYPSRGGRADRTMVSRGPNHHHLQANVSSSSTTPHQQQQQQHHDHQEHATTSHHQPHDDDDSIIVLDDLDHEEEEEPEFDDAASSSSSDSYSSSSSSSSSSSWMFADLNNHHQTINHQHAEENNQEDALTLPLFDQDEEDELFLDPRVSIIDFAREQVSSPEVLNISSGSEGAEVVSETNNTNSNNSNNNRTANNISLFNTATTTTTNTTLPRGNHSTTAPSAPRRPPHWTVASPVLNNSRRNGSSSSVNLLPTRSFVASTTNSPHARSRHNTDHHQVTHDNIDDFLEQLEDEERMEQGRNRNNNNNTHDQRRPLTARTERMHRYRFNAPSSSSGNHSNNSSNTPSSLAANFISRYHDDDNDMHHHGLDMSHPLFLELQRRELERYSRMRQTTTSNSSREDNRTTTNNLHRGSSSSSSSTSTTSPTSSESSSSSSALRIPQQIFRFLHNASHHHPQQQQHTSNTSPFIHAPTLLFTPPTIFAQPTTSTSHQGRGPFRFHHLSHNNNRHGIIGGSIHPLYFVDRDFDERDYELLLQLDAQQPTKTVETSIIDKIPLVTVEESSCTCSICLDDLEVGSKAREIPICNHKFHSNCIETWLKDYGHTCPVCKQAVSEIDFDALKENENPKKRKDMENVQEASTTNSQARKKAKHRRR</sequence>
<evidence type="ECO:0000313" key="7">
    <source>
        <dbReference type="EMBL" id="KAF0978162.1"/>
    </source>
</evidence>
<dbReference type="PANTHER" id="PTHR45798">
    <property type="entry name" value="RING-H2 FINGER PROTEIN ATL61-RELATED-RELATED"/>
    <property type="match status" value="1"/>
</dbReference>
<dbReference type="GO" id="GO:0008270">
    <property type="term" value="F:zinc ion binding"/>
    <property type="evidence" value="ECO:0007669"/>
    <property type="project" value="UniProtKB-KW"/>
</dbReference>
<dbReference type="RefSeq" id="XP_044562875.1">
    <property type="nucleotide sequence ID" value="XM_044705897.1"/>
</dbReference>